<keyword evidence="8" id="KW-1185">Reference proteome</keyword>
<evidence type="ECO:0000256" key="5">
    <source>
        <dbReference type="SAM" id="Phobius"/>
    </source>
</evidence>
<gene>
    <name evidence="7" type="primary">sctE</name>
    <name evidence="7" type="ORF">JFQ69_15315</name>
</gene>
<evidence type="ECO:0000256" key="2">
    <source>
        <dbReference type="ARBA" id="ARBA00022870"/>
    </source>
</evidence>
<evidence type="ECO:0000313" key="8">
    <source>
        <dbReference type="Proteomes" id="UP000619976"/>
    </source>
</evidence>
<dbReference type="Proteomes" id="UP000619976">
    <property type="component" value="Unassembled WGS sequence"/>
</dbReference>
<comment type="subcellular location">
    <subcellularLocation>
        <location evidence="1">Host membrane</location>
        <topology evidence="1">Multi-pass membrane protein</topology>
    </subcellularLocation>
</comment>
<proteinExistence type="inferred from homology"/>
<keyword evidence="5" id="KW-0472">Membrane</keyword>
<evidence type="ECO:0000256" key="3">
    <source>
        <dbReference type="ARBA" id="ARBA00023026"/>
    </source>
</evidence>
<dbReference type="RefSeq" id="WP_198813464.1">
    <property type="nucleotide sequence ID" value="NZ_JAEKCB010000008.1"/>
</dbReference>
<evidence type="ECO:0000256" key="1">
    <source>
        <dbReference type="ARBA" id="ARBA00004301"/>
    </source>
</evidence>
<reference evidence="7 8" key="1">
    <citation type="submission" date="2020-12" db="EMBL/GenBank/DDBJ databases">
        <title>Enhanced detection system for hospital associated transmission using whole genome sequencing surveillance.</title>
        <authorList>
            <person name="Harrison L.H."/>
            <person name="Van Tyne D."/>
            <person name="Marsh J.W."/>
            <person name="Griffith M.P."/>
            <person name="Snyder D.J."/>
            <person name="Cooper V.S."/>
            <person name="Mustapha M."/>
        </authorList>
    </citation>
    <scope>NUCLEOTIDE SEQUENCE [LARGE SCALE GENOMIC DNA]</scope>
    <source>
        <strain evidence="7 8">PR00195</strain>
    </source>
</reference>
<keyword evidence="2" id="KW-1043">Host membrane</keyword>
<accession>A0ABS0W7P2</accession>
<feature type="transmembrane region" description="Helical" evidence="5">
    <location>
        <begin position="675"/>
        <end position="700"/>
    </location>
</feature>
<keyword evidence="5" id="KW-0812">Transmembrane</keyword>
<dbReference type="EMBL" id="JAEKCB010000008">
    <property type="protein sequence ID" value="MBJ2119032.1"/>
    <property type="molecule type" value="Genomic_DNA"/>
</dbReference>
<organism evidence="7 8">
    <name type="scientific">Proteus penneri</name>
    <dbReference type="NCBI Taxonomy" id="102862"/>
    <lineage>
        <taxon>Bacteria</taxon>
        <taxon>Pseudomonadati</taxon>
        <taxon>Pseudomonadota</taxon>
        <taxon>Gammaproteobacteria</taxon>
        <taxon>Enterobacterales</taxon>
        <taxon>Morganellaceae</taxon>
        <taxon>Proteus</taxon>
    </lineage>
</organism>
<feature type="transmembrane region" description="Helical" evidence="5">
    <location>
        <begin position="482"/>
        <end position="501"/>
    </location>
</feature>
<dbReference type="Pfam" id="PF04888">
    <property type="entry name" value="SseC"/>
    <property type="match status" value="1"/>
</dbReference>
<evidence type="ECO:0000259" key="6">
    <source>
        <dbReference type="Pfam" id="PF04888"/>
    </source>
</evidence>
<comment type="similarity">
    <text evidence="4">Belongs to the SctE/SipB/YopB family.</text>
</comment>
<feature type="transmembrane region" description="Helical" evidence="5">
    <location>
        <begin position="453"/>
        <end position="476"/>
    </location>
</feature>
<evidence type="ECO:0000256" key="4">
    <source>
        <dbReference type="ARBA" id="ARBA00035640"/>
    </source>
</evidence>
<name>A0ABS0W7P2_9GAMM</name>
<comment type="caution">
    <text evidence="7">The sequence shown here is derived from an EMBL/GenBank/DDBJ whole genome shotgun (WGS) entry which is preliminary data.</text>
</comment>
<keyword evidence="3" id="KW-0843">Virulence</keyword>
<sequence>MNGKVNNDIIYERKVSTFSPSKEIEKVNKESVKQAQIINTVTNEKLINEVILKDKNNFEYPILRVPIEQEKSSKKIDTKSDLNFNIKAASEQEYQTQQYPQKKEDVLNSPIEANRKEEILANQKHLYDDSHYIVKNKNTFSIDYTEKETETETEIQLLYTESNKSKISSSKRTNDYLFLQLSYQNLINKSILDKLKNIDNLDYYLDKLDKLSQGFNGLKNDCQFILDDVNKYKEAYTDYWMEIYNQIKINKFKNKKEIIIFLKNNNIPDAVVSKLLAKKINSREEMAVFLEDNFPFMRLPKSTKNYTLDDIYKLYNKLTNFLDEAFKYIPNVSLSNDKINSITSHRDELNSLINKKHDESINSRLDSAQDIYNKLTKLQSKIELEVASHALTGMALLTFLLAKLRELTLRVTLQRVQGEQKIFNDIQEVTTKSLKQKIEDQKTQLEKKRETDFWAGIGLKILGALLTLIAGAASIFTAGASLALLGVAVVMMVASVSLMVADEIYQAITHKSFMEEAMAPVTKAVSELIDKLADVISDIIEAYIDASMSAILSKAGLGKEAIEKIIKESKNKIKEKIRMAVKIVITIGLLVGGVALSCVAGPAANAVTNVAKKIFTEQTKMILKKILNDYLEAMLGKMVKEIIMETLKDILKSITKLLTKDLAQFGLNTLNRMLLISRLITAAVSSIINIYTALITDAIIRAVADSKKLQVILDMIQALIEKIMDSYHEQVDTLTEMLQSMSDNLSASNKTRAIIVKNMNI</sequence>
<protein>
    <submittedName>
        <fullName evidence="7">Type III secretion system translocon subunit SctE</fullName>
    </submittedName>
</protein>
<dbReference type="InterPro" id="IPR006972">
    <property type="entry name" value="BipB-like_C"/>
</dbReference>
<keyword evidence="5" id="KW-1133">Transmembrane helix</keyword>
<feature type="domain" description="Translocator protein BipB-like C-terminal" evidence="6">
    <location>
        <begin position="400"/>
        <end position="757"/>
    </location>
</feature>
<evidence type="ECO:0000313" key="7">
    <source>
        <dbReference type="EMBL" id="MBJ2119032.1"/>
    </source>
</evidence>
<feature type="transmembrane region" description="Helical" evidence="5">
    <location>
        <begin position="579"/>
        <end position="603"/>
    </location>
</feature>